<evidence type="ECO:0000256" key="5">
    <source>
        <dbReference type="ARBA" id="ARBA00022692"/>
    </source>
</evidence>
<keyword evidence="10" id="KW-0482">Metalloprotease</keyword>
<dbReference type="RefSeq" id="WP_144349519.1">
    <property type="nucleotide sequence ID" value="NZ_CP036259.1"/>
</dbReference>
<protein>
    <submittedName>
        <fullName evidence="14">Peptidase family M50</fullName>
    </submittedName>
</protein>
<sequence length="279" mass="30705">MNREDEIIESRDNPQPPAQKPWYKRIGLGGAVTVLLALLKWKSILSFLKGIFLVVKFSKFGVTTLSMLATIGVYAWFYGFQWAAGFILLIAIHEYGHMFAAKRQNIAVTAPVFIPFLGAMIGIKEPPKDAATESIIALGGPLFGFAATACVHAAAYGLQSPLLFSLAFTGYFLTLFNLIPASPLDGGRIAGAVSPYIWFLGIPLIVILIWVSFSPILILVLFGAVHRAWEFWKHRNDPYYDTAAGFRLQIGIAYLSLLVLSGVLTYEAHITAEALRPRL</sequence>
<dbReference type="InterPro" id="IPR008915">
    <property type="entry name" value="Peptidase_M50"/>
</dbReference>
<dbReference type="GO" id="GO:0016020">
    <property type="term" value="C:membrane"/>
    <property type="evidence" value="ECO:0007669"/>
    <property type="project" value="UniProtKB-SubCell"/>
</dbReference>
<evidence type="ECO:0000256" key="9">
    <source>
        <dbReference type="ARBA" id="ARBA00022989"/>
    </source>
</evidence>
<evidence type="ECO:0000256" key="10">
    <source>
        <dbReference type="ARBA" id="ARBA00023049"/>
    </source>
</evidence>
<keyword evidence="4" id="KW-0645">Protease</keyword>
<dbReference type="Proteomes" id="UP000320776">
    <property type="component" value="Chromosome"/>
</dbReference>
<evidence type="ECO:0000256" key="7">
    <source>
        <dbReference type="ARBA" id="ARBA00022801"/>
    </source>
</evidence>
<evidence type="ECO:0000256" key="3">
    <source>
        <dbReference type="ARBA" id="ARBA00007931"/>
    </source>
</evidence>
<reference evidence="14 15" key="1">
    <citation type="submission" date="2019-02" db="EMBL/GenBank/DDBJ databases">
        <title>Closed genome of Sporomusa termitida DSM 4440.</title>
        <authorList>
            <person name="Poehlein A."/>
            <person name="Daniel R."/>
        </authorList>
    </citation>
    <scope>NUCLEOTIDE SEQUENCE [LARGE SCALE GENOMIC DNA]</scope>
    <source>
        <strain evidence="14 15">DSM 4440</strain>
    </source>
</reference>
<evidence type="ECO:0000256" key="4">
    <source>
        <dbReference type="ARBA" id="ARBA00022670"/>
    </source>
</evidence>
<dbReference type="GO" id="GO:0046872">
    <property type="term" value="F:metal ion binding"/>
    <property type="evidence" value="ECO:0007669"/>
    <property type="project" value="UniProtKB-KW"/>
</dbReference>
<evidence type="ECO:0000313" key="14">
    <source>
        <dbReference type="EMBL" id="QDR79937.1"/>
    </source>
</evidence>
<comment type="subcellular location">
    <subcellularLocation>
        <location evidence="2">Membrane</location>
        <topology evidence="2">Multi-pass membrane protein</topology>
    </subcellularLocation>
</comment>
<evidence type="ECO:0000256" key="8">
    <source>
        <dbReference type="ARBA" id="ARBA00022833"/>
    </source>
</evidence>
<proteinExistence type="inferred from homology"/>
<dbReference type="KEGG" id="sted:SPTER_12400"/>
<dbReference type="PANTHER" id="PTHR39188">
    <property type="entry name" value="MEMBRANE-ASSOCIATED ZINC METALLOPROTEASE M50B"/>
    <property type="match status" value="1"/>
</dbReference>
<evidence type="ECO:0000313" key="15">
    <source>
        <dbReference type="Proteomes" id="UP000320776"/>
    </source>
</evidence>
<dbReference type="Pfam" id="PF02163">
    <property type="entry name" value="Peptidase_M50"/>
    <property type="match status" value="1"/>
</dbReference>
<gene>
    <name evidence="14" type="ORF">SPTER_12400</name>
</gene>
<feature type="transmembrane region" description="Helical" evidence="12">
    <location>
        <begin position="162"/>
        <end position="184"/>
    </location>
</feature>
<comment type="cofactor">
    <cofactor evidence="1">
        <name>Zn(2+)</name>
        <dbReference type="ChEBI" id="CHEBI:29105"/>
    </cofactor>
</comment>
<dbReference type="GO" id="GO:0006508">
    <property type="term" value="P:proteolysis"/>
    <property type="evidence" value="ECO:0007669"/>
    <property type="project" value="UniProtKB-KW"/>
</dbReference>
<feature type="transmembrane region" description="Helical" evidence="12">
    <location>
        <begin position="105"/>
        <end position="123"/>
    </location>
</feature>
<dbReference type="PANTHER" id="PTHR39188:SF3">
    <property type="entry name" value="STAGE IV SPORULATION PROTEIN FB"/>
    <property type="match status" value="1"/>
</dbReference>
<dbReference type="GO" id="GO:0008237">
    <property type="term" value="F:metallopeptidase activity"/>
    <property type="evidence" value="ECO:0007669"/>
    <property type="project" value="UniProtKB-KW"/>
</dbReference>
<keyword evidence="5 12" id="KW-0812">Transmembrane</keyword>
<keyword evidence="11 12" id="KW-0472">Membrane</keyword>
<keyword evidence="8" id="KW-0862">Zinc</keyword>
<evidence type="ECO:0000256" key="2">
    <source>
        <dbReference type="ARBA" id="ARBA00004141"/>
    </source>
</evidence>
<comment type="similarity">
    <text evidence="3">Belongs to the peptidase M50B family.</text>
</comment>
<feature type="transmembrane region" description="Helical" evidence="12">
    <location>
        <begin position="135"/>
        <end position="155"/>
    </location>
</feature>
<evidence type="ECO:0000259" key="13">
    <source>
        <dbReference type="Pfam" id="PF02163"/>
    </source>
</evidence>
<feature type="transmembrane region" description="Helical" evidence="12">
    <location>
        <begin position="75"/>
        <end position="93"/>
    </location>
</feature>
<dbReference type="OrthoDB" id="9781963at2"/>
<evidence type="ECO:0000256" key="11">
    <source>
        <dbReference type="ARBA" id="ARBA00023136"/>
    </source>
</evidence>
<feature type="transmembrane region" description="Helical" evidence="12">
    <location>
        <begin position="246"/>
        <end position="266"/>
    </location>
</feature>
<dbReference type="CDD" id="cd06160">
    <property type="entry name" value="S2P-M50_like_2"/>
    <property type="match status" value="1"/>
</dbReference>
<accession>A0A517DRJ3</accession>
<dbReference type="EMBL" id="CP036259">
    <property type="protein sequence ID" value="QDR79937.1"/>
    <property type="molecule type" value="Genomic_DNA"/>
</dbReference>
<keyword evidence="9 12" id="KW-1133">Transmembrane helix</keyword>
<keyword evidence="6" id="KW-0479">Metal-binding</keyword>
<keyword evidence="7" id="KW-0378">Hydrolase</keyword>
<feature type="transmembrane region" description="Helical" evidence="12">
    <location>
        <begin position="196"/>
        <end position="225"/>
    </location>
</feature>
<evidence type="ECO:0000256" key="6">
    <source>
        <dbReference type="ARBA" id="ARBA00022723"/>
    </source>
</evidence>
<keyword evidence="15" id="KW-1185">Reference proteome</keyword>
<name>A0A517DRJ3_9FIRM</name>
<dbReference type="AlphaFoldDB" id="A0A517DRJ3"/>
<evidence type="ECO:0000256" key="1">
    <source>
        <dbReference type="ARBA" id="ARBA00001947"/>
    </source>
</evidence>
<organism evidence="14 15">
    <name type="scientific">Sporomusa termitida</name>
    <dbReference type="NCBI Taxonomy" id="2377"/>
    <lineage>
        <taxon>Bacteria</taxon>
        <taxon>Bacillati</taxon>
        <taxon>Bacillota</taxon>
        <taxon>Negativicutes</taxon>
        <taxon>Selenomonadales</taxon>
        <taxon>Sporomusaceae</taxon>
        <taxon>Sporomusa</taxon>
    </lineage>
</organism>
<evidence type="ECO:0000256" key="12">
    <source>
        <dbReference type="SAM" id="Phobius"/>
    </source>
</evidence>
<feature type="domain" description="Peptidase M50" evidence="13">
    <location>
        <begin position="83"/>
        <end position="155"/>
    </location>
</feature>